<dbReference type="AlphaFoldDB" id="A0A8J3N618"/>
<dbReference type="EMBL" id="BNJK01000002">
    <property type="protein sequence ID" value="GHO99684.1"/>
    <property type="molecule type" value="Genomic_DNA"/>
</dbReference>
<proteinExistence type="predicted"/>
<dbReference type="InterPro" id="IPR000551">
    <property type="entry name" value="MerR-type_HTH_dom"/>
</dbReference>
<dbReference type="GO" id="GO:0003677">
    <property type="term" value="F:DNA binding"/>
    <property type="evidence" value="ECO:0007669"/>
    <property type="project" value="UniProtKB-KW"/>
</dbReference>
<gene>
    <name evidence="3" type="ORF">KSF_097320</name>
</gene>
<dbReference type="InterPro" id="IPR011256">
    <property type="entry name" value="Reg_factor_effector_dom_sf"/>
</dbReference>
<dbReference type="Pfam" id="PF13411">
    <property type="entry name" value="MerR_1"/>
    <property type="match status" value="1"/>
</dbReference>
<dbReference type="SUPFAM" id="SSF46955">
    <property type="entry name" value="Putative DNA-binding domain"/>
    <property type="match status" value="1"/>
</dbReference>
<dbReference type="SMART" id="SM00871">
    <property type="entry name" value="AraC_E_bind"/>
    <property type="match status" value="1"/>
</dbReference>
<dbReference type="CDD" id="cd01107">
    <property type="entry name" value="HTH_BmrR"/>
    <property type="match status" value="1"/>
</dbReference>
<dbReference type="InterPro" id="IPR010499">
    <property type="entry name" value="AraC_E-bd"/>
</dbReference>
<evidence type="ECO:0000259" key="2">
    <source>
        <dbReference type="PROSITE" id="PS50937"/>
    </source>
</evidence>
<evidence type="ECO:0000313" key="4">
    <source>
        <dbReference type="Proteomes" id="UP000597444"/>
    </source>
</evidence>
<protein>
    <submittedName>
        <fullName evidence="3">MerR family transcriptional regulator</fullName>
    </submittedName>
</protein>
<evidence type="ECO:0000256" key="1">
    <source>
        <dbReference type="ARBA" id="ARBA00023125"/>
    </source>
</evidence>
<dbReference type="Proteomes" id="UP000597444">
    <property type="component" value="Unassembled WGS sequence"/>
</dbReference>
<dbReference type="SMART" id="SM00422">
    <property type="entry name" value="HTH_MERR"/>
    <property type="match status" value="1"/>
</dbReference>
<keyword evidence="1" id="KW-0238">DNA-binding</keyword>
<dbReference type="Gene3D" id="1.10.1660.10">
    <property type="match status" value="1"/>
</dbReference>
<dbReference type="SUPFAM" id="SSF55136">
    <property type="entry name" value="Probable bacterial effector-binding domain"/>
    <property type="match status" value="1"/>
</dbReference>
<feature type="domain" description="HTH merR-type" evidence="2">
    <location>
        <begin position="2"/>
        <end position="72"/>
    </location>
</feature>
<accession>A0A8J3N618</accession>
<dbReference type="PROSITE" id="PS00552">
    <property type="entry name" value="HTH_MERR_1"/>
    <property type="match status" value="1"/>
</dbReference>
<sequence>MVLKIGEFARISQISIKTLRHYDALGLLKPSRIDAESGYRFYEMGQLADVIRIQALKDCGFSLDEIAKLLPTHDAATIGELLRQRIVAQQRFVEEEQARLQRMMARMQQLASGDVALPYDVALKQTEPLTLVGLRRCVASTEEIGPLAWMVVEQLTEQGIVISGPLIHLYYESCLDEEGLDLFVGVPVLALPSIRDDLRCERLAGGESVACVVYRGDYVGIGTAYRALNSWMVASGYHAIGPGREIYHWSPLHTQDAASYLTEIQYPVAL</sequence>
<dbReference type="PANTHER" id="PTHR30204:SF97">
    <property type="entry name" value="MERR FAMILY REGULATORY PROTEIN"/>
    <property type="match status" value="1"/>
</dbReference>
<comment type="caution">
    <text evidence="3">The sequence shown here is derived from an EMBL/GenBank/DDBJ whole genome shotgun (WGS) entry which is preliminary data.</text>
</comment>
<reference evidence="3" key="1">
    <citation type="submission" date="2020-10" db="EMBL/GenBank/DDBJ databases">
        <title>Taxonomic study of unclassified bacteria belonging to the class Ktedonobacteria.</title>
        <authorList>
            <person name="Yabe S."/>
            <person name="Wang C.M."/>
            <person name="Zheng Y."/>
            <person name="Sakai Y."/>
            <person name="Cavaletti L."/>
            <person name="Monciardini P."/>
            <person name="Donadio S."/>
        </authorList>
    </citation>
    <scope>NUCLEOTIDE SEQUENCE</scope>
    <source>
        <strain evidence="3">ID150040</strain>
    </source>
</reference>
<name>A0A8J3N618_9CHLR</name>
<dbReference type="PANTHER" id="PTHR30204">
    <property type="entry name" value="REDOX-CYCLING DRUG-SENSING TRANSCRIPTIONAL ACTIVATOR SOXR"/>
    <property type="match status" value="1"/>
</dbReference>
<dbReference type="PROSITE" id="PS50937">
    <property type="entry name" value="HTH_MERR_2"/>
    <property type="match status" value="1"/>
</dbReference>
<dbReference type="GO" id="GO:0003700">
    <property type="term" value="F:DNA-binding transcription factor activity"/>
    <property type="evidence" value="ECO:0007669"/>
    <property type="project" value="InterPro"/>
</dbReference>
<dbReference type="InterPro" id="IPR009061">
    <property type="entry name" value="DNA-bd_dom_put_sf"/>
</dbReference>
<organism evidence="3 4">
    <name type="scientific">Reticulibacter mediterranei</name>
    <dbReference type="NCBI Taxonomy" id="2778369"/>
    <lineage>
        <taxon>Bacteria</taxon>
        <taxon>Bacillati</taxon>
        <taxon>Chloroflexota</taxon>
        <taxon>Ktedonobacteria</taxon>
        <taxon>Ktedonobacterales</taxon>
        <taxon>Reticulibacteraceae</taxon>
        <taxon>Reticulibacter</taxon>
    </lineage>
</organism>
<dbReference type="InterPro" id="IPR047057">
    <property type="entry name" value="MerR_fam"/>
</dbReference>
<evidence type="ECO:0000313" key="3">
    <source>
        <dbReference type="EMBL" id="GHO99684.1"/>
    </source>
</evidence>
<dbReference type="InterPro" id="IPR029442">
    <property type="entry name" value="GyrI-like"/>
</dbReference>
<dbReference type="Gene3D" id="3.20.80.10">
    <property type="entry name" value="Regulatory factor, effector binding domain"/>
    <property type="match status" value="1"/>
</dbReference>
<dbReference type="Pfam" id="PF06445">
    <property type="entry name" value="GyrI-like"/>
    <property type="match status" value="1"/>
</dbReference>
<keyword evidence="4" id="KW-1185">Reference proteome</keyword>